<name>A0A0E9XG12_ANGAN</name>
<feature type="region of interest" description="Disordered" evidence="1">
    <location>
        <begin position="26"/>
        <end position="56"/>
    </location>
</feature>
<protein>
    <submittedName>
        <fullName evidence="2">Uncharacterized protein</fullName>
    </submittedName>
</protein>
<sequence>MLVRQSRVRTLVILFGSIPNHLISKKQTKSHHVSEEEGASHPEFPNEIFQGLPGAR</sequence>
<proteinExistence type="predicted"/>
<organism evidence="2">
    <name type="scientific">Anguilla anguilla</name>
    <name type="common">European freshwater eel</name>
    <name type="synonym">Muraena anguilla</name>
    <dbReference type="NCBI Taxonomy" id="7936"/>
    <lineage>
        <taxon>Eukaryota</taxon>
        <taxon>Metazoa</taxon>
        <taxon>Chordata</taxon>
        <taxon>Craniata</taxon>
        <taxon>Vertebrata</taxon>
        <taxon>Euteleostomi</taxon>
        <taxon>Actinopterygii</taxon>
        <taxon>Neopterygii</taxon>
        <taxon>Teleostei</taxon>
        <taxon>Anguilliformes</taxon>
        <taxon>Anguillidae</taxon>
        <taxon>Anguilla</taxon>
    </lineage>
</organism>
<evidence type="ECO:0000256" key="1">
    <source>
        <dbReference type="SAM" id="MobiDB-lite"/>
    </source>
</evidence>
<reference evidence="2" key="1">
    <citation type="submission" date="2014-11" db="EMBL/GenBank/DDBJ databases">
        <authorList>
            <person name="Amaro Gonzalez C."/>
        </authorList>
    </citation>
    <scope>NUCLEOTIDE SEQUENCE</scope>
</reference>
<reference evidence="2" key="2">
    <citation type="journal article" date="2015" name="Fish Shellfish Immunol.">
        <title>Early steps in the European eel (Anguilla anguilla)-Vibrio vulnificus interaction in the gills: Role of the RtxA13 toxin.</title>
        <authorList>
            <person name="Callol A."/>
            <person name="Pajuelo D."/>
            <person name="Ebbesson L."/>
            <person name="Teles M."/>
            <person name="MacKenzie S."/>
            <person name="Amaro C."/>
        </authorList>
    </citation>
    <scope>NUCLEOTIDE SEQUENCE</scope>
</reference>
<dbReference type="AlphaFoldDB" id="A0A0E9XG12"/>
<dbReference type="EMBL" id="GBXM01007221">
    <property type="protein sequence ID" value="JAI01357.1"/>
    <property type="molecule type" value="Transcribed_RNA"/>
</dbReference>
<accession>A0A0E9XG12</accession>
<evidence type="ECO:0000313" key="2">
    <source>
        <dbReference type="EMBL" id="JAI01357.1"/>
    </source>
</evidence>